<keyword evidence="1" id="KW-1133">Transmembrane helix</keyword>
<dbReference type="Proteomes" id="UP001500460">
    <property type="component" value="Unassembled WGS sequence"/>
</dbReference>
<evidence type="ECO:0008006" key="4">
    <source>
        <dbReference type="Google" id="ProtNLM"/>
    </source>
</evidence>
<keyword evidence="3" id="KW-1185">Reference proteome</keyword>
<accession>A0ABN3J930</accession>
<reference evidence="2 3" key="1">
    <citation type="journal article" date="2019" name="Int. J. Syst. Evol. Microbiol.">
        <title>The Global Catalogue of Microorganisms (GCM) 10K type strain sequencing project: providing services to taxonomists for standard genome sequencing and annotation.</title>
        <authorList>
            <consortium name="The Broad Institute Genomics Platform"/>
            <consortium name="The Broad Institute Genome Sequencing Center for Infectious Disease"/>
            <person name="Wu L."/>
            <person name="Ma J."/>
        </authorList>
    </citation>
    <scope>NUCLEOTIDE SEQUENCE [LARGE SCALE GENOMIC DNA]</scope>
    <source>
        <strain evidence="2 3">JCM 6922</strain>
    </source>
</reference>
<gene>
    <name evidence="2" type="ORF">GCM10010421_09420</name>
</gene>
<organism evidence="2 3">
    <name type="scientific">Streptomyces glaucus</name>
    <dbReference type="NCBI Taxonomy" id="284029"/>
    <lineage>
        <taxon>Bacteria</taxon>
        <taxon>Bacillati</taxon>
        <taxon>Actinomycetota</taxon>
        <taxon>Actinomycetes</taxon>
        <taxon>Kitasatosporales</taxon>
        <taxon>Streptomycetaceae</taxon>
        <taxon>Streptomyces</taxon>
    </lineage>
</organism>
<feature type="transmembrane region" description="Helical" evidence="1">
    <location>
        <begin position="6"/>
        <end position="22"/>
    </location>
</feature>
<evidence type="ECO:0000313" key="2">
    <source>
        <dbReference type="EMBL" id="GAA2424905.1"/>
    </source>
</evidence>
<comment type="caution">
    <text evidence="2">The sequence shown here is derived from an EMBL/GenBank/DDBJ whole genome shotgun (WGS) entry which is preliminary data.</text>
</comment>
<dbReference type="EMBL" id="BAAATK010000004">
    <property type="protein sequence ID" value="GAA2424905.1"/>
    <property type="molecule type" value="Genomic_DNA"/>
</dbReference>
<keyword evidence="1" id="KW-0472">Membrane</keyword>
<sequence>MPLSVILLFFVSAVTLSVYRFVRRRLTTGAALGVAVGALGLQLFGLWVMAELTFANMG</sequence>
<protein>
    <recommendedName>
        <fullName evidence="4">Secreted protein</fullName>
    </recommendedName>
</protein>
<keyword evidence="1" id="KW-0812">Transmembrane</keyword>
<feature type="transmembrane region" description="Helical" evidence="1">
    <location>
        <begin position="29"/>
        <end position="50"/>
    </location>
</feature>
<name>A0ABN3J930_9ACTN</name>
<evidence type="ECO:0000256" key="1">
    <source>
        <dbReference type="SAM" id="Phobius"/>
    </source>
</evidence>
<evidence type="ECO:0000313" key="3">
    <source>
        <dbReference type="Proteomes" id="UP001500460"/>
    </source>
</evidence>
<proteinExistence type="predicted"/>